<dbReference type="RefSeq" id="WP_235179460.1">
    <property type="nucleotide sequence ID" value="NZ_JAKFFV010000018.1"/>
</dbReference>
<organism evidence="3 4">
    <name type="scientific">Dyadobacter chenhuakuii</name>
    <dbReference type="NCBI Taxonomy" id="2909339"/>
    <lineage>
        <taxon>Bacteria</taxon>
        <taxon>Pseudomonadati</taxon>
        <taxon>Bacteroidota</taxon>
        <taxon>Cytophagia</taxon>
        <taxon>Cytophagales</taxon>
        <taxon>Spirosomataceae</taxon>
        <taxon>Dyadobacter</taxon>
    </lineage>
</organism>
<evidence type="ECO:0000313" key="3">
    <source>
        <dbReference type="EMBL" id="MCF2501259.1"/>
    </source>
</evidence>
<dbReference type="InterPro" id="IPR051682">
    <property type="entry name" value="Mito_Persulfide_Diox"/>
</dbReference>
<dbReference type="PROSITE" id="PS50206">
    <property type="entry name" value="RHODANESE_3"/>
    <property type="match status" value="2"/>
</dbReference>
<dbReference type="SUPFAM" id="SSF52821">
    <property type="entry name" value="Rhodanese/Cell cycle control phosphatase"/>
    <property type="match status" value="2"/>
</dbReference>
<gene>
    <name evidence="3" type="ORF">L0661_23265</name>
</gene>
<evidence type="ECO:0000313" key="4">
    <source>
        <dbReference type="Proteomes" id="UP001139411"/>
    </source>
</evidence>
<protein>
    <submittedName>
        <fullName evidence="3">MBL fold metallo-hydrolase</fullName>
    </submittedName>
</protein>
<evidence type="ECO:0000256" key="1">
    <source>
        <dbReference type="ARBA" id="ARBA00022723"/>
    </source>
</evidence>
<dbReference type="Gene3D" id="3.40.250.10">
    <property type="entry name" value="Rhodanese-like domain"/>
    <property type="match status" value="2"/>
</dbReference>
<dbReference type="GO" id="GO:0046872">
    <property type="term" value="F:metal ion binding"/>
    <property type="evidence" value="ECO:0007669"/>
    <property type="project" value="UniProtKB-KW"/>
</dbReference>
<dbReference type="AlphaFoldDB" id="A0A9X1QKC0"/>
<name>A0A9X1QKC0_9BACT</name>
<dbReference type="Proteomes" id="UP001139411">
    <property type="component" value="Unassembled WGS sequence"/>
</dbReference>
<dbReference type="SUPFAM" id="SSF56281">
    <property type="entry name" value="Metallo-hydrolase/oxidoreductase"/>
    <property type="match status" value="1"/>
</dbReference>
<dbReference type="Gene3D" id="3.60.15.10">
    <property type="entry name" value="Ribonuclease Z/Hydroxyacylglutathione hydrolase-like"/>
    <property type="match status" value="1"/>
</dbReference>
<reference evidence="3" key="1">
    <citation type="submission" date="2022-01" db="EMBL/GenBank/DDBJ databases">
        <title>Novel species in genus Dyadobacter.</title>
        <authorList>
            <person name="Ma C."/>
        </authorList>
    </citation>
    <scope>NUCLEOTIDE SEQUENCE</scope>
    <source>
        <strain evidence="3">CY357</strain>
    </source>
</reference>
<feature type="domain" description="Rhodanese" evidence="2">
    <location>
        <begin position="270"/>
        <end position="361"/>
    </location>
</feature>
<dbReference type="InterPro" id="IPR044528">
    <property type="entry name" value="POD-like_MBL-fold"/>
</dbReference>
<dbReference type="FunFam" id="3.60.15.10:FF:000030">
    <property type="entry name" value="Metallo-beta-lactamase family protein"/>
    <property type="match status" value="1"/>
</dbReference>
<feature type="domain" description="Rhodanese" evidence="2">
    <location>
        <begin position="382"/>
        <end position="464"/>
    </location>
</feature>
<sequence length="473" mass="51404">MKIEQIYTGCLSQGAYYIESNGEAVVIDPLREVEPYINRAEQNGAKIKYVLETHFHADFVSGHIDLAEKTGAQIVFGPTAKPGFDALVALDGQVLKVGDVSLTVLHTPGHTMESTCYLLNDEKGKQVGIFSGDTLFIGDVGRPDLAQKVSAELTQEKLAEHLFDSLRDKIMPLADDIIVYPAHGAGSACGKNMSKETTDTLGSQKTSNYALRPDMTKAEFVEEVTGGLMPPPAYFPENVLMNVNGYESIDRVLERGAQALDAAAFEAVVNQTGAVVLDTRDAEIFAKGFVANSINIGINGGFAPWVGALIPDIKQSILIIAEQGREEEVVTRLARVGYDHTIGYLKGGIDAWVKAGKETSQIQSVTADQMSQRLKIDPAIGVLDVRKASEFRSEHMLDAENIPLDYINDHLAQINKDKTYFVHCAGGYRSMIFNSVLKARGYDNLIDVKGGFKAIKDSGKLEVSNNVCPSTLL</sequence>
<dbReference type="InterPro" id="IPR001279">
    <property type="entry name" value="Metallo-B-lactamas"/>
</dbReference>
<dbReference type="PANTHER" id="PTHR43084:SF1">
    <property type="entry name" value="PERSULFIDE DIOXYGENASE ETHE1, MITOCHONDRIAL"/>
    <property type="match status" value="1"/>
</dbReference>
<dbReference type="Pfam" id="PF00753">
    <property type="entry name" value="Lactamase_B"/>
    <property type="match status" value="1"/>
</dbReference>
<dbReference type="PANTHER" id="PTHR43084">
    <property type="entry name" value="PERSULFIDE DIOXYGENASE ETHE1"/>
    <property type="match status" value="1"/>
</dbReference>
<dbReference type="SMART" id="SM00849">
    <property type="entry name" value="Lactamase_B"/>
    <property type="match status" value="1"/>
</dbReference>
<dbReference type="CDD" id="cd07724">
    <property type="entry name" value="POD-like_MBL-fold"/>
    <property type="match status" value="1"/>
</dbReference>
<dbReference type="GO" id="GO:0006749">
    <property type="term" value="P:glutathione metabolic process"/>
    <property type="evidence" value="ECO:0007669"/>
    <property type="project" value="InterPro"/>
</dbReference>
<dbReference type="GO" id="GO:0070813">
    <property type="term" value="P:hydrogen sulfide metabolic process"/>
    <property type="evidence" value="ECO:0007669"/>
    <property type="project" value="TreeGrafter"/>
</dbReference>
<dbReference type="InterPro" id="IPR036873">
    <property type="entry name" value="Rhodanese-like_dom_sf"/>
</dbReference>
<keyword evidence="1" id="KW-0479">Metal-binding</keyword>
<dbReference type="EMBL" id="JAKFFV010000018">
    <property type="protein sequence ID" value="MCF2501259.1"/>
    <property type="molecule type" value="Genomic_DNA"/>
</dbReference>
<dbReference type="CDD" id="cd00158">
    <property type="entry name" value="RHOD"/>
    <property type="match status" value="2"/>
</dbReference>
<proteinExistence type="predicted"/>
<dbReference type="Pfam" id="PF00581">
    <property type="entry name" value="Rhodanese"/>
    <property type="match status" value="2"/>
</dbReference>
<comment type="caution">
    <text evidence="3">The sequence shown here is derived from an EMBL/GenBank/DDBJ whole genome shotgun (WGS) entry which is preliminary data.</text>
</comment>
<dbReference type="InterPro" id="IPR001763">
    <property type="entry name" value="Rhodanese-like_dom"/>
</dbReference>
<dbReference type="InterPro" id="IPR036866">
    <property type="entry name" value="RibonucZ/Hydroxyglut_hydro"/>
</dbReference>
<accession>A0A9X1QKC0</accession>
<evidence type="ECO:0000259" key="2">
    <source>
        <dbReference type="PROSITE" id="PS50206"/>
    </source>
</evidence>
<dbReference type="GO" id="GO:0050313">
    <property type="term" value="F:sulfur dioxygenase activity"/>
    <property type="evidence" value="ECO:0007669"/>
    <property type="project" value="InterPro"/>
</dbReference>
<dbReference type="SMART" id="SM00450">
    <property type="entry name" value="RHOD"/>
    <property type="match status" value="2"/>
</dbReference>